<dbReference type="PANTHER" id="PTHR43322">
    <property type="entry name" value="1-D-DEOXYXYLULOSE 5-PHOSPHATE SYNTHASE-RELATED"/>
    <property type="match status" value="1"/>
</dbReference>
<dbReference type="PANTHER" id="PTHR43322:SF5">
    <property type="entry name" value="1-DEOXY-D-XYLULOSE-5-PHOSPHATE SYNTHASE, CHLOROPLASTIC"/>
    <property type="match status" value="1"/>
</dbReference>
<proteinExistence type="predicted"/>
<evidence type="ECO:0000259" key="6">
    <source>
        <dbReference type="Pfam" id="PF02779"/>
    </source>
</evidence>
<evidence type="ECO:0000256" key="5">
    <source>
        <dbReference type="ARBA" id="ARBA00023052"/>
    </source>
</evidence>
<sequence length="96" mass="10051">MTGLVEQAALFDCRKDFADELIALAEADGRVVAVCNDSVGSSNLVGFRERFPDRLINVGIAEQDLVGVAAGLANAGKIPFVCAAAPFLTGRALEQI</sequence>
<dbReference type="Proteomes" id="UP001595851">
    <property type="component" value="Unassembled WGS sequence"/>
</dbReference>
<reference evidence="8" key="1">
    <citation type="journal article" date="2019" name="Int. J. Syst. Evol. Microbiol.">
        <title>The Global Catalogue of Microorganisms (GCM) 10K type strain sequencing project: providing services to taxonomists for standard genome sequencing and annotation.</title>
        <authorList>
            <consortium name="The Broad Institute Genomics Platform"/>
            <consortium name="The Broad Institute Genome Sequencing Center for Infectious Disease"/>
            <person name="Wu L."/>
            <person name="Ma J."/>
        </authorList>
    </citation>
    <scope>NUCLEOTIDE SEQUENCE [LARGE SCALE GENOMIC DNA]</scope>
    <source>
        <strain evidence="8">TBRC 1276</strain>
    </source>
</reference>
<feature type="domain" description="Transketolase-like pyrimidine-binding" evidence="6">
    <location>
        <begin position="12"/>
        <end position="95"/>
    </location>
</feature>
<dbReference type="Pfam" id="PF02779">
    <property type="entry name" value="Transket_pyr"/>
    <property type="match status" value="1"/>
</dbReference>
<gene>
    <name evidence="7" type="ORF">ACFOY2_54490</name>
</gene>
<comment type="cofactor">
    <cofactor evidence="1">
        <name>Mg(2+)</name>
        <dbReference type="ChEBI" id="CHEBI:18420"/>
    </cofactor>
</comment>
<keyword evidence="8" id="KW-1185">Reference proteome</keyword>
<comment type="caution">
    <text evidence="7">The sequence shown here is derived from an EMBL/GenBank/DDBJ whole genome shotgun (WGS) entry which is preliminary data.</text>
</comment>
<evidence type="ECO:0000256" key="1">
    <source>
        <dbReference type="ARBA" id="ARBA00001946"/>
    </source>
</evidence>
<dbReference type="InterPro" id="IPR005475">
    <property type="entry name" value="Transketolase-like_Pyr-bd"/>
</dbReference>
<protein>
    <submittedName>
        <fullName evidence="7">1-deoxy-D-xylulose-5-phosphate synthase</fullName>
    </submittedName>
</protein>
<dbReference type="Gene3D" id="3.40.50.970">
    <property type="match status" value="1"/>
</dbReference>
<name>A0ABV8GU84_9ACTN</name>
<evidence type="ECO:0000256" key="2">
    <source>
        <dbReference type="ARBA" id="ARBA00011738"/>
    </source>
</evidence>
<comment type="subunit">
    <text evidence="2">Homodimer.</text>
</comment>
<evidence type="ECO:0000313" key="7">
    <source>
        <dbReference type="EMBL" id="MFC4016300.1"/>
    </source>
</evidence>
<keyword evidence="4" id="KW-0460">Magnesium</keyword>
<dbReference type="SUPFAM" id="SSF52518">
    <property type="entry name" value="Thiamin diphosphate-binding fold (THDP-binding)"/>
    <property type="match status" value="1"/>
</dbReference>
<evidence type="ECO:0000256" key="4">
    <source>
        <dbReference type="ARBA" id="ARBA00022842"/>
    </source>
</evidence>
<dbReference type="CDD" id="cd07033">
    <property type="entry name" value="TPP_PYR_DXS_TK_like"/>
    <property type="match status" value="1"/>
</dbReference>
<dbReference type="InterPro" id="IPR029061">
    <property type="entry name" value="THDP-binding"/>
</dbReference>
<organism evidence="7 8">
    <name type="scientific">Nonomuraea purpurea</name>
    <dbReference type="NCBI Taxonomy" id="1849276"/>
    <lineage>
        <taxon>Bacteria</taxon>
        <taxon>Bacillati</taxon>
        <taxon>Actinomycetota</taxon>
        <taxon>Actinomycetes</taxon>
        <taxon>Streptosporangiales</taxon>
        <taxon>Streptosporangiaceae</taxon>
        <taxon>Nonomuraea</taxon>
    </lineage>
</organism>
<evidence type="ECO:0000313" key="8">
    <source>
        <dbReference type="Proteomes" id="UP001595851"/>
    </source>
</evidence>
<keyword evidence="3" id="KW-0808">Transferase</keyword>
<feature type="non-terminal residue" evidence="7">
    <location>
        <position position="96"/>
    </location>
</feature>
<dbReference type="EMBL" id="JBHSBI010000070">
    <property type="protein sequence ID" value="MFC4016300.1"/>
    <property type="molecule type" value="Genomic_DNA"/>
</dbReference>
<evidence type="ECO:0000256" key="3">
    <source>
        <dbReference type="ARBA" id="ARBA00022679"/>
    </source>
</evidence>
<accession>A0ABV8GU84</accession>
<keyword evidence="5" id="KW-0786">Thiamine pyrophosphate</keyword>
<dbReference type="InterPro" id="IPR005477">
    <property type="entry name" value="Dxylulose-5-P_synthase"/>
</dbReference>